<sequence>MAELKSYEEFEKEFKEIEHKLTKVQQSRIDRILKILNQRVGEVSKYKKHAVKKELALMDLHMEEILIIERLSELDLIEGKPTNVVYQSYERACLHGGLTPMNQIAFSQFVIKYFEYTIKDKKIKGKKYRIFSKDIEEWWKK</sequence>
<proteinExistence type="predicted"/>
<accession>A0A833M6B3</accession>
<keyword evidence="2" id="KW-1185">Reference proteome</keyword>
<evidence type="ECO:0000313" key="1">
    <source>
        <dbReference type="EMBL" id="KAB3527123.1"/>
    </source>
</evidence>
<evidence type="ECO:0000313" key="2">
    <source>
        <dbReference type="Proteomes" id="UP000465601"/>
    </source>
</evidence>
<comment type="caution">
    <text evidence="1">The sequence shown here is derived from an EMBL/GenBank/DDBJ whole genome shotgun (WGS) entry which is preliminary data.</text>
</comment>
<protein>
    <submittedName>
        <fullName evidence="1">Uncharacterized protein</fullName>
    </submittedName>
</protein>
<organism evidence="1 2">
    <name type="scientific">Alkaliphilus serpentinus</name>
    <dbReference type="NCBI Taxonomy" id="1482731"/>
    <lineage>
        <taxon>Bacteria</taxon>
        <taxon>Bacillati</taxon>
        <taxon>Bacillota</taxon>
        <taxon>Clostridia</taxon>
        <taxon>Peptostreptococcales</taxon>
        <taxon>Natronincolaceae</taxon>
        <taxon>Alkaliphilus</taxon>
    </lineage>
</organism>
<dbReference type="AlphaFoldDB" id="A0A833M6B3"/>
<gene>
    <name evidence="1" type="ORF">F8153_13205</name>
</gene>
<dbReference type="RefSeq" id="WP_151866816.1">
    <property type="nucleotide sequence ID" value="NZ_WBZB01000047.1"/>
</dbReference>
<dbReference type="EMBL" id="WBZB01000047">
    <property type="protein sequence ID" value="KAB3527123.1"/>
    <property type="molecule type" value="Genomic_DNA"/>
</dbReference>
<dbReference type="OrthoDB" id="9966802at2"/>
<name>A0A833M6B3_9FIRM</name>
<dbReference type="Proteomes" id="UP000465601">
    <property type="component" value="Unassembled WGS sequence"/>
</dbReference>
<reference evidence="1 2" key="1">
    <citation type="submission" date="2019-10" db="EMBL/GenBank/DDBJ databases">
        <title>Alkaliphilus serpentinus sp. nov. and Alkaliphilus pronyensis sp. nov., two novel anaerobic alkaliphilic species isolated from the serpentinized-hosted hydrothermal field of the Prony Bay (New Caledonia).</title>
        <authorList>
            <person name="Postec A."/>
        </authorList>
    </citation>
    <scope>NUCLEOTIDE SEQUENCE [LARGE SCALE GENOMIC DNA]</scope>
    <source>
        <strain evidence="1 2">LacT</strain>
    </source>
</reference>